<sequence>MVNSIRISRGEDTVNHKYATRKQLEQAISKWIKFYNNKRIRQSNNWLTPIVMRNKYQKKYA</sequence>
<proteinExistence type="predicted"/>
<dbReference type="EMBL" id="PPWZ01000090">
    <property type="protein sequence ID" value="POH36013.1"/>
    <property type="molecule type" value="Genomic_DNA"/>
</dbReference>
<comment type="caution">
    <text evidence="2">The sequence shown here is derived from an EMBL/GenBank/DDBJ whole genome shotgun (WGS) entry which is preliminary data.</text>
</comment>
<evidence type="ECO:0000313" key="2">
    <source>
        <dbReference type="EMBL" id="POH36013.1"/>
    </source>
</evidence>
<dbReference type="Pfam" id="PF13333">
    <property type="entry name" value="rve_2"/>
    <property type="match status" value="1"/>
</dbReference>
<feature type="domain" description="Integrase catalytic" evidence="1">
    <location>
        <begin position="16"/>
        <end position="55"/>
    </location>
</feature>
<evidence type="ECO:0000259" key="1">
    <source>
        <dbReference type="Pfam" id="PF13333"/>
    </source>
</evidence>
<dbReference type="GO" id="GO:0015074">
    <property type="term" value="P:DNA integration"/>
    <property type="evidence" value="ECO:0007669"/>
    <property type="project" value="InterPro"/>
</dbReference>
<reference evidence="2" key="1">
    <citation type="submission" date="2018-01" db="EMBL/GenBank/DDBJ databases">
        <title>Genome sequnecing of Lactobacillus formosensis KACC 18721.</title>
        <authorList>
            <person name="Kim S.-J."/>
            <person name="Heo J."/>
        </authorList>
    </citation>
    <scope>NUCLEOTIDE SEQUENCE</scope>
    <source>
        <strain evidence="2">KACC 18721</strain>
    </source>
</reference>
<accession>A0A2P4R449</accession>
<gene>
    <name evidence="2" type="ORF">C2R26_10475</name>
</gene>
<dbReference type="AlphaFoldDB" id="A0A2P4R449"/>
<name>A0A2P4R449_9LACO</name>
<dbReference type="InterPro" id="IPR001584">
    <property type="entry name" value="Integrase_cat-core"/>
</dbReference>
<organism evidence="2">
    <name type="scientific">Companilactobacillus formosensis</name>
    <dbReference type="NCBI Taxonomy" id="1617889"/>
    <lineage>
        <taxon>Bacteria</taxon>
        <taxon>Bacillati</taxon>
        <taxon>Bacillota</taxon>
        <taxon>Bacilli</taxon>
        <taxon>Lactobacillales</taxon>
        <taxon>Lactobacillaceae</taxon>
        <taxon>Companilactobacillus</taxon>
    </lineage>
</organism>
<protein>
    <recommendedName>
        <fullName evidence="1">Integrase catalytic domain-containing protein</fullName>
    </recommendedName>
</protein>